<protein>
    <recommendedName>
        <fullName evidence="9">G-protein coupled receptors family 1 profile domain-containing protein</fullName>
    </recommendedName>
</protein>
<evidence type="ECO:0000256" key="5">
    <source>
        <dbReference type="ARBA" id="ARBA00023136"/>
    </source>
</evidence>
<evidence type="ECO:0000313" key="11">
    <source>
        <dbReference type="Proteomes" id="UP000186922"/>
    </source>
</evidence>
<dbReference type="Proteomes" id="UP000186922">
    <property type="component" value="Unassembled WGS sequence"/>
</dbReference>
<evidence type="ECO:0000313" key="10">
    <source>
        <dbReference type="EMBL" id="GAV01114.1"/>
    </source>
</evidence>
<keyword evidence="4" id="KW-0297">G-protein coupled receptor</keyword>
<name>A0A1D1VQ90_RAMVA</name>
<feature type="transmembrane region" description="Helical" evidence="8">
    <location>
        <begin position="93"/>
        <end position="118"/>
    </location>
</feature>
<dbReference type="PANTHER" id="PTHR24243:SF208">
    <property type="entry name" value="PYROKININ-1 RECEPTOR"/>
    <property type="match status" value="1"/>
</dbReference>
<keyword evidence="11" id="KW-1185">Reference proteome</keyword>
<dbReference type="Gene3D" id="1.20.1070.10">
    <property type="entry name" value="Rhodopsin 7-helix transmembrane proteins"/>
    <property type="match status" value="1"/>
</dbReference>
<comment type="caution">
    <text evidence="10">The sequence shown here is derived from an EMBL/GenBank/DDBJ whole genome shotgun (WGS) entry which is preliminary data.</text>
</comment>
<dbReference type="InterPro" id="IPR017452">
    <property type="entry name" value="GPCR_Rhodpsn_7TM"/>
</dbReference>
<dbReference type="Pfam" id="PF00001">
    <property type="entry name" value="7tm_1"/>
    <property type="match status" value="1"/>
</dbReference>
<evidence type="ECO:0000256" key="7">
    <source>
        <dbReference type="ARBA" id="ARBA00023224"/>
    </source>
</evidence>
<evidence type="ECO:0000256" key="4">
    <source>
        <dbReference type="ARBA" id="ARBA00023040"/>
    </source>
</evidence>
<keyword evidence="6" id="KW-0675">Receptor</keyword>
<dbReference type="AlphaFoldDB" id="A0A1D1VQ90"/>
<comment type="subcellular location">
    <subcellularLocation>
        <location evidence="1">Membrane</location>
        <topology evidence="1">Multi-pass membrane protein</topology>
    </subcellularLocation>
</comment>
<keyword evidence="2 8" id="KW-0812">Transmembrane</keyword>
<dbReference type="SUPFAM" id="SSF81321">
    <property type="entry name" value="Family A G protein-coupled receptor-like"/>
    <property type="match status" value="1"/>
</dbReference>
<keyword evidence="7" id="KW-0807">Transducer</keyword>
<reference evidence="10 11" key="1">
    <citation type="journal article" date="2016" name="Nat. Commun.">
        <title>Extremotolerant tardigrade genome and improved radiotolerance of human cultured cells by tardigrade-unique protein.</title>
        <authorList>
            <person name="Hashimoto T."/>
            <person name="Horikawa D.D."/>
            <person name="Saito Y."/>
            <person name="Kuwahara H."/>
            <person name="Kozuka-Hata H."/>
            <person name="Shin-I T."/>
            <person name="Minakuchi Y."/>
            <person name="Ohishi K."/>
            <person name="Motoyama A."/>
            <person name="Aizu T."/>
            <person name="Enomoto A."/>
            <person name="Kondo K."/>
            <person name="Tanaka S."/>
            <person name="Hara Y."/>
            <person name="Koshikawa S."/>
            <person name="Sagara H."/>
            <person name="Miura T."/>
            <person name="Yokobori S."/>
            <person name="Miyagawa K."/>
            <person name="Suzuki Y."/>
            <person name="Kubo T."/>
            <person name="Oyama M."/>
            <person name="Kohara Y."/>
            <person name="Fujiyama A."/>
            <person name="Arakawa K."/>
            <person name="Katayama T."/>
            <person name="Toyoda A."/>
            <person name="Kunieda T."/>
        </authorList>
    </citation>
    <scope>NUCLEOTIDE SEQUENCE [LARGE SCALE GENOMIC DNA]</scope>
    <source>
        <strain evidence="10 11">YOKOZUNA-1</strain>
    </source>
</reference>
<organism evidence="10 11">
    <name type="scientific">Ramazzottius varieornatus</name>
    <name type="common">Water bear</name>
    <name type="synonym">Tardigrade</name>
    <dbReference type="NCBI Taxonomy" id="947166"/>
    <lineage>
        <taxon>Eukaryota</taxon>
        <taxon>Metazoa</taxon>
        <taxon>Ecdysozoa</taxon>
        <taxon>Tardigrada</taxon>
        <taxon>Eutardigrada</taxon>
        <taxon>Parachela</taxon>
        <taxon>Hypsibioidea</taxon>
        <taxon>Ramazzottiidae</taxon>
        <taxon>Ramazzottius</taxon>
    </lineage>
</organism>
<dbReference type="PANTHER" id="PTHR24243">
    <property type="entry name" value="G-PROTEIN COUPLED RECEPTOR"/>
    <property type="match status" value="1"/>
</dbReference>
<feature type="transmembrane region" description="Helical" evidence="8">
    <location>
        <begin position="138"/>
        <end position="163"/>
    </location>
</feature>
<dbReference type="InterPro" id="IPR000276">
    <property type="entry name" value="GPCR_Rhodpsn"/>
</dbReference>
<proteinExistence type="predicted"/>
<accession>A0A1D1VQ90</accession>
<evidence type="ECO:0000256" key="3">
    <source>
        <dbReference type="ARBA" id="ARBA00022989"/>
    </source>
</evidence>
<keyword evidence="3 8" id="KW-1133">Transmembrane helix</keyword>
<evidence type="ECO:0000256" key="6">
    <source>
        <dbReference type="ARBA" id="ARBA00023170"/>
    </source>
</evidence>
<feature type="domain" description="G-protein coupled receptors family 1 profile" evidence="9">
    <location>
        <begin position="72"/>
        <end position="168"/>
    </location>
</feature>
<gene>
    <name evidence="10" type="primary">RvY_11875</name>
    <name evidence="10" type="synonym">RvY_11875.2</name>
    <name evidence="10" type="ORF">RvY_11875-2</name>
</gene>
<dbReference type="GO" id="GO:0016020">
    <property type="term" value="C:membrane"/>
    <property type="evidence" value="ECO:0007669"/>
    <property type="project" value="UniProtKB-SubCell"/>
</dbReference>
<dbReference type="CDD" id="cd00637">
    <property type="entry name" value="7tm_classA_rhodopsin-like"/>
    <property type="match status" value="1"/>
</dbReference>
<evidence type="ECO:0000256" key="2">
    <source>
        <dbReference type="ARBA" id="ARBA00022692"/>
    </source>
</evidence>
<dbReference type="PROSITE" id="PS50262">
    <property type="entry name" value="G_PROTEIN_RECEP_F1_2"/>
    <property type="match status" value="1"/>
</dbReference>
<evidence type="ECO:0000256" key="8">
    <source>
        <dbReference type="SAM" id="Phobius"/>
    </source>
</evidence>
<dbReference type="PROSITE" id="PS00237">
    <property type="entry name" value="G_PROTEIN_RECEP_F1_1"/>
    <property type="match status" value="1"/>
</dbReference>
<sequence length="219" mass="25661">MIFPTCFMVTSQSILVRGNMEDYFTDKLSSFAPNSTELDDIDDSIELSPYGVLWFEIWFAVSMLICITSTTLFLLLLRIIAQRKDFQTGSSILIIHLIIQECIICGLCSPLQTVSMFINFHQHKATHTGIHCPTYLLLYITTIHANSWLAVFLAFNRYVAVLYPLKYKWWIRKNLLRAMIVTRYRTNEYKGRNRIQCSQQPYTYELAHHGRSVRIEPWF</sequence>
<dbReference type="OrthoDB" id="10029014at2759"/>
<evidence type="ECO:0000256" key="1">
    <source>
        <dbReference type="ARBA" id="ARBA00004141"/>
    </source>
</evidence>
<evidence type="ECO:0000259" key="9">
    <source>
        <dbReference type="PROSITE" id="PS50262"/>
    </source>
</evidence>
<feature type="transmembrane region" description="Helical" evidence="8">
    <location>
        <begin position="57"/>
        <end position="81"/>
    </location>
</feature>
<keyword evidence="5 8" id="KW-0472">Membrane</keyword>
<dbReference type="GO" id="GO:0004930">
    <property type="term" value="F:G protein-coupled receptor activity"/>
    <property type="evidence" value="ECO:0007669"/>
    <property type="project" value="UniProtKB-KW"/>
</dbReference>
<dbReference type="EMBL" id="BDGG01000007">
    <property type="protein sequence ID" value="GAV01114.1"/>
    <property type="molecule type" value="Genomic_DNA"/>
</dbReference>